<dbReference type="EMBL" id="JBBHJY010000001">
    <property type="protein sequence ID" value="MEJ6009133.1"/>
    <property type="molecule type" value="Genomic_DNA"/>
</dbReference>
<comment type="caution">
    <text evidence="2">The sequence shown here is derived from an EMBL/GenBank/DDBJ whole genome shotgun (WGS) entry which is preliminary data.</text>
</comment>
<dbReference type="RefSeq" id="WP_339964927.1">
    <property type="nucleotide sequence ID" value="NZ_JBBHJY010000001.1"/>
</dbReference>
<name>A0ABU8S596_9SPHN</name>
<keyword evidence="3" id="KW-1185">Reference proteome</keyword>
<dbReference type="InterPro" id="IPR023210">
    <property type="entry name" value="NADP_OxRdtase_dom"/>
</dbReference>
<protein>
    <submittedName>
        <fullName evidence="2">Aldo/keto reductase</fullName>
    </submittedName>
</protein>
<gene>
    <name evidence="2" type="ORF">WG900_04275</name>
</gene>
<dbReference type="PANTHER" id="PTHR43364">
    <property type="entry name" value="NADH-SPECIFIC METHYLGLYOXAL REDUCTASE-RELATED"/>
    <property type="match status" value="1"/>
</dbReference>
<dbReference type="PANTHER" id="PTHR43364:SF6">
    <property type="entry name" value="OXIDOREDUCTASE-RELATED"/>
    <property type="match status" value="1"/>
</dbReference>
<dbReference type="Proteomes" id="UP001379235">
    <property type="component" value="Unassembled WGS sequence"/>
</dbReference>
<reference evidence="2 3" key="1">
    <citation type="submission" date="2024-03" db="EMBL/GenBank/DDBJ databases">
        <authorList>
            <person name="Jo J.-H."/>
        </authorList>
    </citation>
    <scope>NUCLEOTIDE SEQUENCE [LARGE SCALE GENOMIC DNA]</scope>
    <source>
        <strain evidence="2 3">AS3R-12</strain>
    </source>
</reference>
<dbReference type="InterPro" id="IPR050523">
    <property type="entry name" value="AKR_Detox_Biosynth"/>
</dbReference>
<dbReference type="Gene3D" id="3.20.20.100">
    <property type="entry name" value="NADP-dependent oxidoreductase domain"/>
    <property type="match status" value="1"/>
</dbReference>
<feature type="domain" description="NADP-dependent oxidoreductase" evidence="1">
    <location>
        <begin position="12"/>
        <end position="307"/>
    </location>
</feature>
<proteinExistence type="predicted"/>
<accession>A0ABU8S596</accession>
<evidence type="ECO:0000313" key="2">
    <source>
        <dbReference type="EMBL" id="MEJ6009133.1"/>
    </source>
</evidence>
<evidence type="ECO:0000313" key="3">
    <source>
        <dbReference type="Proteomes" id="UP001379235"/>
    </source>
</evidence>
<dbReference type="InterPro" id="IPR036812">
    <property type="entry name" value="NAD(P)_OxRdtase_dom_sf"/>
</dbReference>
<dbReference type="Pfam" id="PF00248">
    <property type="entry name" value="Aldo_ket_red"/>
    <property type="match status" value="1"/>
</dbReference>
<sequence>MPEAHPGLGGIPLVLGGNPFGWTIDRDASFAVLDAFFEAGGRSIDTAEIYSAWVPGNKGGESETIIGEWMELRGVRGDMRIATKTGLGGAPGALAPDRVAAACDASLERLRSDYIDLYYVHRDDLVTSPDDVAGVYAALAAAGKIRELGLSNTEPDRLAAFNAAADAAGTPCFTVLQPGYNLVWRNEYPADLERLAVEQDIAVLPYYGLGAGFLTGKYASDADFTGMRGENARQFASAAGWQALPVLREVAAEAQATMGQVALAWLATRPGVWAPIASATSPAQVAELCVFTQVESTEEQLSRLHAVSIDSVGVLSA</sequence>
<evidence type="ECO:0000259" key="1">
    <source>
        <dbReference type="Pfam" id="PF00248"/>
    </source>
</evidence>
<dbReference type="SUPFAM" id="SSF51430">
    <property type="entry name" value="NAD(P)-linked oxidoreductase"/>
    <property type="match status" value="1"/>
</dbReference>
<organism evidence="2 3">
    <name type="scientific">Novosphingobium aquae</name>
    <dbReference type="NCBI Taxonomy" id="3133435"/>
    <lineage>
        <taxon>Bacteria</taxon>
        <taxon>Pseudomonadati</taxon>
        <taxon>Pseudomonadota</taxon>
        <taxon>Alphaproteobacteria</taxon>
        <taxon>Sphingomonadales</taxon>
        <taxon>Sphingomonadaceae</taxon>
        <taxon>Novosphingobium</taxon>
    </lineage>
</organism>